<organism evidence="2 3">
    <name type="scientific">Mikania micrantha</name>
    <name type="common">bitter vine</name>
    <dbReference type="NCBI Taxonomy" id="192012"/>
    <lineage>
        <taxon>Eukaryota</taxon>
        <taxon>Viridiplantae</taxon>
        <taxon>Streptophyta</taxon>
        <taxon>Embryophyta</taxon>
        <taxon>Tracheophyta</taxon>
        <taxon>Spermatophyta</taxon>
        <taxon>Magnoliopsida</taxon>
        <taxon>eudicotyledons</taxon>
        <taxon>Gunneridae</taxon>
        <taxon>Pentapetalae</taxon>
        <taxon>asterids</taxon>
        <taxon>campanulids</taxon>
        <taxon>Asterales</taxon>
        <taxon>Asteraceae</taxon>
        <taxon>Asteroideae</taxon>
        <taxon>Heliantheae alliance</taxon>
        <taxon>Eupatorieae</taxon>
        <taxon>Mikania</taxon>
    </lineage>
</organism>
<accession>A0A5N6Q0Z6</accession>
<gene>
    <name evidence="2" type="ORF">E3N88_00852</name>
</gene>
<proteinExistence type="predicted"/>
<name>A0A5N6Q0Z6_9ASTR</name>
<evidence type="ECO:0000313" key="2">
    <source>
        <dbReference type="EMBL" id="KAD7477716.1"/>
    </source>
</evidence>
<protein>
    <recommendedName>
        <fullName evidence="4">Secreted protein</fullName>
    </recommendedName>
</protein>
<dbReference type="AlphaFoldDB" id="A0A5N6Q0Z6"/>
<dbReference type="EMBL" id="SZYD01000001">
    <property type="protein sequence ID" value="KAD7477716.1"/>
    <property type="molecule type" value="Genomic_DNA"/>
</dbReference>
<reference evidence="2 3" key="1">
    <citation type="submission" date="2019-05" db="EMBL/GenBank/DDBJ databases">
        <title>Mikania micrantha, genome provides insights into the molecular mechanism of rapid growth.</title>
        <authorList>
            <person name="Liu B."/>
        </authorList>
    </citation>
    <scope>NUCLEOTIDE SEQUENCE [LARGE SCALE GENOMIC DNA]</scope>
    <source>
        <strain evidence="2">NLD-2019</strain>
        <tissue evidence="2">Leaf</tissue>
    </source>
</reference>
<feature type="chain" id="PRO_5024435087" description="Secreted protein" evidence="1">
    <location>
        <begin position="27"/>
        <end position="87"/>
    </location>
</feature>
<feature type="signal peptide" evidence="1">
    <location>
        <begin position="1"/>
        <end position="26"/>
    </location>
</feature>
<evidence type="ECO:0000313" key="3">
    <source>
        <dbReference type="Proteomes" id="UP000326396"/>
    </source>
</evidence>
<evidence type="ECO:0008006" key="4">
    <source>
        <dbReference type="Google" id="ProtNLM"/>
    </source>
</evidence>
<keyword evidence="1" id="KW-0732">Signal</keyword>
<sequence length="87" mass="9935">MLRRSKVLCLTLGMLSLLFSDRHVCCQHLLYYKSNQLQSLSEDYPRKSLSLSSEVAEENLRKPLIFRSFIVFGSSEALSLLSVVLPK</sequence>
<dbReference type="Proteomes" id="UP000326396">
    <property type="component" value="Linkage Group LG1"/>
</dbReference>
<comment type="caution">
    <text evidence="2">The sequence shown here is derived from an EMBL/GenBank/DDBJ whole genome shotgun (WGS) entry which is preliminary data.</text>
</comment>
<evidence type="ECO:0000256" key="1">
    <source>
        <dbReference type="SAM" id="SignalP"/>
    </source>
</evidence>
<keyword evidence="3" id="KW-1185">Reference proteome</keyword>